<feature type="transmembrane region" description="Helical" evidence="1">
    <location>
        <begin position="12"/>
        <end position="32"/>
    </location>
</feature>
<feature type="transmembrane region" description="Helical" evidence="1">
    <location>
        <begin position="176"/>
        <end position="201"/>
    </location>
</feature>
<evidence type="ECO:0000313" key="4">
    <source>
        <dbReference type="Proteomes" id="UP001165065"/>
    </source>
</evidence>
<dbReference type="GO" id="GO:0004175">
    <property type="term" value="F:endopeptidase activity"/>
    <property type="evidence" value="ECO:0007669"/>
    <property type="project" value="UniProtKB-ARBA"/>
</dbReference>
<keyword evidence="1" id="KW-0812">Transmembrane</keyword>
<feature type="transmembrane region" description="Helical" evidence="1">
    <location>
        <begin position="273"/>
        <end position="291"/>
    </location>
</feature>
<sequence length="320" mass="35257">MTSSSVSKPPLGVPLQVLFLFSAYLVHLLVLTKTSLSFPFQLLPNNHGLFLQIGYDSLAGMICLSFYVRKVLRRSSPPPLPWSIPKSHRPNVVPTLTILLLAYFSSSVYSPLFSSFFKSLDLSPRMIEAGQVLCSHLCWVGVGCKILSSQLPDFFSPSGGWYNFSVRSVNWFKSVLYGYMISCFVFNVVDSLNAVLLPASLFSPEPGLVGRLVSGSTKGDWVAKAIGAIAPCLSAPWWEEVLYRGFLFPSLTLLLRPLPSLLLSSLIFSSHHLSLTSFFPLFALGAVWGLIYKETGNLWVVVAIHGLWNSRVFIGGWAGV</sequence>
<dbReference type="OrthoDB" id="361580at2759"/>
<dbReference type="Proteomes" id="UP001165065">
    <property type="component" value="Unassembled WGS sequence"/>
</dbReference>
<evidence type="ECO:0000313" key="3">
    <source>
        <dbReference type="EMBL" id="GMI48304.1"/>
    </source>
</evidence>
<reference evidence="4" key="1">
    <citation type="journal article" date="2023" name="Commun. Biol.">
        <title>Genome analysis of Parmales, the sister group of diatoms, reveals the evolutionary specialization of diatoms from phago-mixotrophs to photoautotrophs.</title>
        <authorList>
            <person name="Ban H."/>
            <person name="Sato S."/>
            <person name="Yoshikawa S."/>
            <person name="Yamada K."/>
            <person name="Nakamura Y."/>
            <person name="Ichinomiya M."/>
            <person name="Sato N."/>
            <person name="Blanc-Mathieu R."/>
            <person name="Endo H."/>
            <person name="Kuwata A."/>
            <person name="Ogata H."/>
        </authorList>
    </citation>
    <scope>NUCLEOTIDE SEQUENCE [LARGE SCALE GENOMIC DNA]</scope>
</reference>
<comment type="caution">
    <text evidence="3">The sequence shown here is derived from an EMBL/GenBank/DDBJ whole genome shotgun (WGS) entry which is preliminary data.</text>
</comment>
<dbReference type="PANTHER" id="PTHR43592">
    <property type="entry name" value="CAAX AMINO TERMINAL PROTEASE"/>
    <property type="match status" value="1"/>
</dbReference>
<protein>
    <recommendedName>
        <fullName evidence="2">CAAX prenyl protease 2/Lysostaphin resistance protein A-like domain-containing protein</fullName>
    </recommendedName>
</protein>
<dbReference type="Pfam" id="PF02517">
    <property type="entry name" value="Rce1-like"/>
    <property type="match status" value="1"/>
</dbReference>
<accession>A0A9W7GNS6</accession>
<feature type="transmembrane region" description="Helical" evidence="1">
    <location>
        <begin position="53"/>
        <end position="72"/>
    </location>
</feature>
<keyword evidence="4" id="KW-1185">Reference proteome</keyword>
<dbReference type="GO" id="GO:0080120">
    <property type="term" value="P:CAAX-box protein maturation"/>
    <property type="evidence" value="ECO:0007669"/>
    <property type="project" value="UniProtKB-ARBA"/>
</dbReference>
<feature type="domain" description="CAAX prenyl protease 2/Lysostaphin resistance protein A-like" evidence="2">
    <location>
        <begin position="225"/>
        <end position="310"/>
    </location>
</feature>
<evidence type="ECO:0000256" key="1">
    <source>
        <dbReference type="SAM" id="Phobius"/>
    </source>
</evidence>
<name>A0A9W7GNS6_9STRA</name>
<proteinExistence type="predicted"/>
<feature type="transmembrane region" description="Helical" evidence="1">
    <location>
        <begin position="298"/>
        <end position="318"/>
    </location>
</feature>
<dbReference type="EMBL" id="BRYA01000385">
    <property type="protein sequence ID" value="GMI48304.1"/>
    <property type="molecule type" value="Genomic_DNA"/>
</dbReference>
<organism evidence="3 4">
    <name type="scientific">Triparma columacea</name>
    <dbReference type="NCBI Taxonomy" id="722753"/>
    <lineage>
        <taxon>Eukaryota</taxon>
        <taxon>Sar</taxon>
        <taxon>Stramenopiles</taxon>
        <taxon>Ochrophyta</taxon>
        <taxon>Bolidophyceae</taxon>
        <taxon>Parmales</taxon>
        <taxon>Triparmaceae</taxon>
        <taxon>Triparma</taxon>
    </lineage>
</organism>
<keyword evidence="1" id="KW-1133">Transmembrane helix</keyword>
<dbReference type="AlphaFoldDB" id="A0A9W7GNS6"/>
<evidence type="ECO:0000259" key="2">
    <source>
        <dbReference type="Pfam" id="PF02517"/>
    </source>
</evidence>
<dbReference type="PANTHER" id="PTHR43592:SF15">
    <property type="entry name" value="CAAX AMINO TERMINAL PROTEASE FAMILY PROTEIN"/>
    <property type="match status" value="1"/>
</dbReference>
<keyword evidence="1" id="KW-0472">Membrane</keyword>
<gene>
    <name evidence="3" type="ORF">TrCOL_g10488</name>
</gene>
<dbReference type="InterPro" id="IPR003675">
    <property type="entry name" value="Rce1/LyrA-like_dom"/>
</dbReference>